<keyword evidence="3" id="KW-0238">DNA-binding</keyword>
<keyword evidence="4" id="KW-1185">Reference proteome</keyword>
<dbReference type="EMBL" id="QGTL01000009">
    <property type="protein sequence ID" value="PWV72119.1"/>
    <property type="molecule type" value="Genomic_DNA"/>
</dbReference>
<dbReference type="GO" id="GO:0003677">
    <property type="term" value="F:DNA binding"/>
    <property type="evidence" value="ECO:0007669"/>
    <property type="project" value="UniProtKB-KW"/>
</dbReference>
<dbReference type="PANTHER" id="PTHR35377:SF5">
    <property type="entry name" value="ANTITOXIN VAPB46"/>
    <property type="match status" value="1"/>
</dbReference>
<evidence type="ECO:0000313" key="4">
    <source>
        <dbReference type="Proteomes" id="UP000246410"/>
    </source>
</evidence>
<evidence type="ECO:0000313" key="3">
    <source>
        <dbReference type="EMBL" id="PWV72119.1"/>
    </source>
</evidence>
<evidence type="ECO:0000256" key="1">
    <source>
        <dbReference type="ARBA" id="ARBA00009981"/>
    </source>
</evidence>
<dbReference type="InterPro" id="IPR051416">
    <property type="entry name" value="phD-YefM_TA_antitoxins"/>
</dbReference>
<reference evidence="3 4" key="1">
    <citation type="submission" date="2018-05" db="EMBL/GenBank/DDBJ databases">
        <title>Genomic Encyclopedia of Type Strains, Phase IV (KMG-IV): sequencing the most valuable type-strain genomes for metagenomic binning, comparative biology and taxonomic classification.</title>
        <authorList>
            <person name="Goeker M."/>
        </authorList>
    </citation>
    <scope>NUCLEOTIDE SEQUENCE [LARGE SCALE GENOMIC DNA]</scope>
    <source>
        <strain evidence="3 4">DSM 44717</strain>
    </source>
</reference>
<dbReference type="PANTHER" id="PTHR35377">
    <property type="entry name" value="ANTITOXIN VAPB49-RELATED-RELATED"/>
    <property type="match status" value="1"/>
</dbReference>
<sequence>MATVPVRELSHHTARCLALVKAGEAVDITERGRVIGRIVPVEPEDDARARLIAHGRVRPATRGRAELLAQLRREAAGATTDEDNAVSDALQDLRDGERY</sequence>
<proteinExistence type="inferred from homology"/>
<gene>
    <name evidence="3" type="ORF">DFR69_10934</name>
</gene>
<accession>A0A317NAH2</accession>
<protein>
    <submittedName>
        <fullName evidence="3">Antitoxin (DNA-binding transcriptional repressor) of toxin-antitoxin stability system</fullName>
    </submittedName>
</protein>
<evidence type="ECO:0000256" key="2">
    <source>
        <dbReference type="SAM" id="MobiDB-lite"/>
    </source>
</evidence>
<dbReference type="SUPFAM" id="SSF143120">
    <property type="entry name" value="YefM-like"/>
    <property type="match status" value="1"/>
</dbReference>
<dbReference type="InterPro" id="IPR036165">
    <property type="entry name" value="YefM-like_sf"/>
</dbReference>
<organism evidence="3 4">
    <name type="scientific">Nocardia neocaledoniensis</name>
    <dbReference type="NCBI Taxonomy" id="236511"/>
    <lineage>
        <taxon>Bacteria</taxon>
        <taxon>Bacillati</taxon>
        <taxon>Actinomycetota</taxon>
        <taxon>Actinomycetes</taxon>
        <taxon>Mycobacteriales</taxon>
        <taxon>Nocardiaceae</taxon>
        <taxon>Nocardia</taxon>
    </lineage>
</organism>
<comment type="caution">
    <text evidence="3">The sequence shown here is derived from an EMBL/GenBank/DDBJ whole genome shotgun (WGS) entry which is preliminary data.</text>
</comment>
<dbReference type="RefSeq" id="WP_110039667.1">
    <property type="nucleotide sequence ID" value="NZ_JARWQV010000287.1"/>
</dbReference>
<comment type="similarity">
    <text evidence="1">Belongs to the phD/YefM antitoxin family.</text>
</comment>
<name>A0A317NAH2_9NOCA</name>
<dbReference type="Proteomes" id="UP000246410">
    <property type="component" value="Unassembled WGS sequence"/>
</dbReference>
<dbReference type="Gene3D" id="3.40.1620.10">
    <property type="entry name" value="YefM-like domain"/>
    <property type="match status" value="1"/>
</dbReference>
<dbReference type="GO" id="GO:0097351">
    <property type="term" value="F:toxin sequestering activity"/>
    <property type="evidence" value="ECO:0007669"/>
    <property type="project" value="TreeGrafter"/>
</dbReference>
<dbReference type="AlphaFoldDB" id="A0A317NAH2"/>
<feature type="region of interest" description="Disordered" evidence="2">
    <location>
        <begin position="75"/>
        <end position="99"/>
    </location>
</feature>